<accession>T1J9V7</accession>
<dbReference type="Proteomes" id="UP000014500">
    <property type="component" value="Unassembled WGS sequence"/>
</dbReference>
<reference evidence="2" key="1">
    <citation type="submission" date="2011-05" db="EMBL/GenBank/DDBJ databases">
        <authorList>
            <person name="Richards S.R."/>
            <person name="Qu J."/>
            <person name="Jiang H."/>
            <person name="Jhangiani S.N."/>
            <person name="Agravi P."/>
            <person name="Goodspeed R."/>
            <person name="Gross S."/>
            <person name="Mandapat C."/>
            <person name="Jackson L."/>
            <person name="Mathew T."/>
            <person name="Pu L."/>
            <person name="Thornton R."/>
            <person name="Saada N."/>
            <person name="Wilczek-Boney K.B."/>
            <person name="Lee S."/>
            <person name="Kovar C."/>
            <person name="Wu Y."/>
            <person name="Scherer S.E."/>
            <person name="Worley K.C."/>
            <person name="Muzny D.M."/>
            <person name="Gibbs R."/>
        </authorList>
    </citation>
    <scope>NUCLEOTIDE SEQUENCE</scope>
    <source>
        <strain evidence="2">Brora</strain>
    </source>
</reference>
<dbReference type="EnsemblMetazoa" id="SMAR010507-RA">
    <property type="protein sequence ID" value="SMAR010507-PA"/>
    <property type="gene ID" value="SMAR010507"/>
</dbReference>
<dbReference type="HOGENOM" id="CLU_2239964_0_0_1"/>
<reference evidence="1" key="2">
    <citation type="submission" date="2015-02" db="UniProtKB">
        <authorList>
            <consortium name="EnsemblMetazoa"/>
        </authorList>
    </citation>
    <scope>IDENTIFICATION</scope>
</reference>
<protein>
    <submittedName>
        <fullName evidence="1">Uncharacterized protein</fullName>
    </submittedName>
</protein>
<proteinExistence type="predicted"/>
<organism evidence="1 2">
    <name type="scientific">Strigamia maritima</name>
    <name type="common">European centipede</name>
    <name type="synonym">Geophilus maritimus</name>
    <dbReference type="NCBI Taxonomy" id="126957"/>
    <lineage>
        <taxon>Eukaryota</taxon>
        <taxon>Metazoa</taxon>
        <taxon>Ecdysozoa</taxon>
        <taxon>Arthropoda</taxon>
        <taxon>Myriapoda</taxon>
        <taxon>Chilopoda</taxon>
        <taxon>Pleurostigmophora</taxon>
        <taxon>Geophilomorpha</taxon>
        <taxon>Linotaeniidae</taxon>
        <taxon>Strigamia</taxon>
    </lineage>
</organism>
<dbReference type="AlphaFoldDB" id="T1J9V7"/>
<evidence type="ECO:0000313" key="2">
    <source>
        <dbReference type="Proteomes" id="UP000014500"/>
    </source>
</evidence>
<evidence type="ECO:0000313" key="1">
    <source>
        <dbReference type="EnsemblMetazoa" id="SMAR010507-PA"/>
    </source>
</evidence>
<keyword evidence="2" id="KW-1185">Reference proteome</keyword>
<sequence>MLILRMLEHESLLDIFVRIDIVSRFCLTDSVMDVWSRLADDEKKRCKAKLQPGSHYDCYFWKCQLEMHVNVDFITSMKMFNEALKRMHMHVGAAEYFWSLNEKVF</sequence>
<dbReference type="EMBL" id="JH431979">
    <property type="status" value="NOT_ANNOTATED_CDS"/>
    <property type="molecule type" value="Genomic_DNA"/>
</dbReference>
<name>T1J9V7_STRMM</name>